<keyword evidence="1" id="KW-0863">Zinc-finger</keyword>
<dbReference type="HOGENOM" id="CLU_1075525_0_0_1"/>
<proteinExistence type="predicted"/>
<dbReference type="eggNOG" id="ENOG502SXCD">
    <property type="taxonomic scope" value="Eukaryota"/>
</dbReference>
<keyword evidence="1" id="KW-0862">Zinc</keyword>
<keyword evidence="1" id="KW-0479">Metal-binding</keyword>
<evidence type="ECO:0000256" key="1">
    <source>
        <dbReference type="PROSITE-ProRule" id="PRU00325"/>
    </source>
</evidence>
<dbReference type="InParanoid" id="K3WTI3"/>
<dbReference type="EnsemblProtists" id="PYU1_T008277">
    <property type="protein sequence ID" value="PYU1_T008277"/>
    <property type="gene ID" value="PYU1_G008261"/>
</dbReference>
<accession>K3WTI3</accession>
<dbReference type="Proteomes" id="UP000019132">
    <property type="component" value="Unassembled WGS sequence"/>
</dbReference>
<sequence>MRISGASLQYQVKADAGIDLNKRTAYRVIDDLVQLKYGNFETGYKKVASFLEEFATKNPTSFTAFEARDGKFHRAFLMNPHSGRIQPNCQKIVGTDGAHTKHKLHEGKILILIARDGDNKKVILAVALCPSEDRDNYNWFIECCKNGGIAFDNPAASFEAYVWHCQHYPIYKHRVNLDAKTCTCMYCDQYRMPCRHIMAFLSHFNRLDEVFNYYEDCYKVANYAQLCSEYNPIRNPIDQELESDNILPHLALLHLVEQR</sequence>
<dbReference type="AlphaFoldDB" id="K3WTI3"/>
<dbReference type="PROSITE" id="PS50966">
    <property type="entry name" value="ZF_SWIM"/>
    <property type="match status" value="1"/>
</dbReference>
<keyword evidence="4" id="KW-1185">Reference proteome</keyword>
<evidence type="ECO:0000313" key="3">
    <source>
        <dbReference type="EnsemblProtists" id="PYU1_T008277"/>
    </source>
</evidence>
<dbReference type="PANTHER" id="PTHR31973:SF187">
    <property type="entry name" value="MUTATOR TRANSPOSASE MUDRA PROTEIN"/>
    <property type="match status" value="1"/>
</dbReference>
<dbReference type="STRING" id="431595.K3WTI3"/>
<evidence type="ECO:0000313" key="4">
    <source>
        <dbReference type="Proteomes" id="UP000019132"/>
    </source>
</evidence>
<name>K3WTI3_GLOUD</name>
<reference evidence="3" key="3">
    <citation type="submission" date="2015-02" db="UniProtKB">
        <authorList>
            <consortium name="EnsemblProtists"/>
        </authorList>
    </citation>
    <scope>IDENTIFICATION</scope>
    <source>
        <strain evidence="3">DAOM BR144</strain>
    </source>
</reference>
<organism evidence="3 4">
    <name type="scientific">Globisporangium ultimum (strain ATCC 200006 / CBS 805.95 / DAOM BR144)</name>
    <name type="common">Pythium ultimum</name>
    <dbReference type="NCBI Taxonomy" id="431595"/>
    <lineage>
        <taxon>Eukaryota</taxon>
        <taxon>Sar</taxon>
        <taxon>Stramenopiles</taxon>
        <taxon>Oomycota</taxon>
        <taxon>Peronosporomycetes</taxon>
        <taxon>Pythiales</taxon>
        <taxon>Pythiaceae</taxon>
        <taxon>Globisporangium</taxon>
    </lineage>
</organism>
<dbReference type="GO" id="GO:0008270">
    <property type="term" value="F:zinc ion binding"/>
    <property type="evidence" value="ECO:0007669"/>
    <property type="project" value="UniProtKB-KW"/>
</dbReference>
<dbReference type="Pfam" id="PF04434">
    <property type="entry name" value="SWIM"/>
    <property type="match status" value="1"/>
</dbReference>
<dbReference type="InterPro" id="IPR007527">
    <property type="entry name" value="Znf_SWIM"/>
</dbReference>
<reference evidence="4" key="2">
    <citation type="submission" date="2010-04" db="EMBL/GenBank/DDBJ databases">
        <authorList>
            <person name="Buell R."/>
            <person name="Hamilton J."/>
            <person name="Hostetler J."/>
        </authorList>
    </citation>
    <scope>NUCLEOTIDE SEQUENCE [LARGE SCALE GENOMIC DNA]</scope>
    <source>
        <strain evidence="4">DAOM:BR144</strain>
    </source>
</reference>
<dbReference type="VEuPathDB" id="FungiDB:PYU1_G008261"/>
<dbReference type="EMBL" id="GL376619">
    <property type="status" value="NOT_ANNOTATED_CDS"/>
    <property type="molecule type" value="Genomic_DNA"/>
</dbReference>
<feature type="domain" description="SWIM-type" evidence="2">
    <location>
        <begin position="171"/>
        <end position="205"/>
    </location>
</feature>
<evidence type="ECO:0000259" key="2">
    <source>
        <dbReference type="PROSITE" id="PS50966"/>
    </source>
</evidence>
<dbReference type="PANTHER" id="PTHR31973">
    <property type="entry name" value="POLYPROTEIN, PUTATIVE-RELATED"/>
    <property type="match status" value="1"/>
</dbReference>
<reference evidence="4" key="1">
    <citation type="journal article" date="2010" name="Genome Biol.">
        <title>Genome sequence of the necrotrophic plant pathogen Pythium ultimum reveals original pathogenicity mechanisms and effector repertoire.</title>
        <authorList>
            <person name="Levesque C.A."/>
            <person name="Brouwer H."/>
            <person name="Cano L."/>
            <person name="Hamilton J.P."/>
            <person name="Holt C."/>
            <person name="Huitema E."/>
            <person name="Raffaele S."/>
            <person name="Robideau G.P."/>
            <person name="Thines M."/>
            <person name="Win J."/>
            <person name="Zerillo M.M."/>
            <person name="Beakes G.W."/>
            <person name="Boore J.L."/>
            <person name="Busam D."/>
            <person name="Dumas B."/>
            <person name="Ferriera S."/>
            <person name="Fuerstenberg S.I."/>
            <person name="Gachon C.M."/>
            <person name="Gaulin E."/>
            <person name="Govers F."/>
            <person name="Grenville-Briggs L."/>
            <person name="Horner N."/>
            <person name="Hostetler J."/>
            <person name="Jiang R.H."/>
            <person name="Johnson J."/>
            <person name="Krajaejun T."/>
            <person name="Lin H."/>
            <person name="Meijer H.J."/>
            <person name="Moore B."/>
            <person name="Morris P."/>
            <person name="Phuntmart V."/>
            <person name="Puiu D."/>
            <person name="Shetty J."/>
            <person name="Stajich J.E."/>
            <person name="Tripathy S."/>
            <person name="Wawra S."/>
            <person name="van West P."/>
            <person name="Whitty B.R."/>
            <person name="Coutinho P.M."/>
            <person name="Henrissat B."/>
            <person name="Martin F."/>
            <person name="Thomas P.D."/>
            <person name="Tyler B.M."/>
            <person name="De Vries R.P."/>
            <person name="Kamoun S."/>
            <person name="Yandell M."/>
            <person name="Tisserat N."/>
            <person name="Buell C.R."/>
        </authorList>
    </citation>
    <scope>NUCLEOTIDE SEQUENCE</scope>
    <source>
        <strain evidence="4">DAOM:BR144</strain>
    </source>
</reference>
<protein>
    <recommendedName>
        <fullName evidence="2">SWIM-type domain-containing protein</fullName>
    </recommendedName>
</protein>